<keyword evidence="4" id="KW-0408">Iron</keyword>
<dbReference type="AlphaFoldDB" id="A0A1I3N5Z0"/>
<evidence type="ECO:0000256" key="2">
    <source>
        <dbReference type="ARBA" id="ARBA00022490"/>
    </source>
</evidence>
<organism evidence="7 8">
    <name type="scientific">Parapedobacter indicus</name>
    <dbReference type="NCBI Taxonomy" id="1477437"/>
    <lineage>
        <taxon>Bacteria</taxon>
        <taxon>Pseudomonadati</taxon>
        <taxon>Bacteroidota</taxon>
        <taxon>Sphingobacteriia</taxon>
        <taxon>Sphingobacteriales</taxon>
        <taxon>Sphingobacteriaceae</taxon>
        <taxon>Parapedobacter</taxon>
    </lineage>
</organism>
<accession>A0A1I3N5Z0</accession>
<sequence length="317" mass="35767">MIKTAILDVTRIEPRLKHPTIFEHFDALEAGESFIIHNDHDPKPLYYQLLGERGNIFTWEYLEAGPLDWQVQIAKPAAEKAEETVGEIAARDMRKAEVFKRLGIDFCCGGKQTLKEAIHHAGLTEEQVQEALDRSETVVTGQTAHDFDSWDLSFLADYIYQVHHKYIRENGPIIEQLAEKVASRHGSVHPELVELADGLEGLMGELYSHVQKEERVLFPAIKALESNGTGVQIPVGIGGPVQLMEVEHGATGDELKALRKLTRDYELPADACNSYTYLFEKIKEFENDLFQHIHLENNILFPKALKLEKERLSSAGA</sequence>
<dbReference type="GO" id="GO:0005737">
    <property type="term" value="C:cytoplasm"/>
    <property type="evidence" value="ECO:0007669"/>
    <property type="project" value="UniProtKB-SubCell"/>
</dbReference>
<protein>
    <submittedName>
        <fullName evidence="7">Regulator of cell morphogenesis and NO signaling</fullName>
    </submittedName>
</protein>
<dbReference type="PANTHER" id="PTHR36438:SF1">
    <property type="entry name" value="IRON-SULFUR CLUSTER REPAIR PROTEIN YTFE"/>
    <property type="match status" value="1"/>
</dbReference>
<evidence type="ECO:0000256" key="1">
    <source>
        <dbReference type="ARBA" id="ARBA00004496"/>
    </source>
</evidence>
<gene>
    <name evidence="7" type="ORF">SAMN05444682_10798</name>
</gene>
<name>A0A1I3N5Z0_9SPHI</name>
<dbReference type="GO" id="GO:0046872">
    <property type="term" value="F:metal ion binding"/>
    <property type="evidence" value="ECO:0007669"/>
    <property type="project" value="UniProtKB-KW"/>
</dbReference>
<evidence type="ECO:0000259" key="6">
    <source>
        <dbReference type="Pfam" id="PF10006"/>
    </source>
</evidence>
<reference evidence="7 8" key="1">
    <citation type="submission" date="2016-10" db="EMBL/GenBank/DDBJ databases">
        <authorList>
            <person name="de Groot N.N."/>
        </authorList>
    </citation>
    <scope>NUCLEOTIDE SEQUENCE [LARGE SCALE GENOMIC DNA]</scope>
    <source>
        <strain evidence="7 8">RK1</strain>
    </source>
</reference>
<dbReference type="Pfam" id="PF04405">
    <property type="entry name" value="ScdA_N"/>
    <property type="match status" value="1"/>
</dbReference>
<evidence type="ECO:0000256" key="4">
    <source>
        <dbReference type="ARBA" id="ARBA00023004"/>
    </source>
</evidence>
<evidence type="ECO:0000313" key="7">
    <source>
        <dbReference type="EMBL" id="SFJ04246.1"/>
    </source>
</evidence>
<evidence type="ECO:0000256" key="3">
    <source>
        <dbReference type="ARBA" id="ARBA00022723"/>
    </source>
</evidence>
<dbReference type="STRING" id="1477437.SAMN05444682_10798"/>
<keyword evidence="2" id="KW-0963">Cytoplasm</keyword>
<dbReference type="InterPro" id="IPR018720">
    <property type="entry name" value="DUF2249"/>
</dbReference>
<proteinExistence type="predicted"/>
<keyword evidence="8" id="KW-1185">Reference proteome</keyword>
<dbReference type="Proteomes" id="UP000198670">
    <property type="component" value="Unassembled WGS sequence"/>
</dbReference>
<dbReference type="Gene3D" id="1.20.120.520">
    <property type="entry name" value="nmb1532 protein domain like"/>
    <property type="match status" value="1"/>
</dbReference>
<evidence type="ECO:0000259" key="5">
    <source>
        <dbReference type="Pfam" id="PF01814"/>
    </source>
</evidence>
<dbReference type="Pfam" id="PF10006">
    <property type="entry name" value="DUF2249"/>
    <property type="match status" value="1"/>
</dbReference>
<feature type="domain" description="Hemerythrin-like" evidence="5">
    <location>
        <begin position="162"/>
        <end position="304"/>
    </location>
</feature>
<comment type="subcellular location">
    <subcellularLocation>
        <location evidence="1">Cytoplasm</location>
    </subcellularLocation>
</comment>
<dbReference type="RefSeq" id="WP_090628078.1">
    <property type="nucleotide sequence ID" value="NZ_FOQO01000007.1"/>
</dbReference>
<dbReference type="EMBL" id="FOQO01000007">
    <property type="protein sequence ID" value="SFJ04246.1"/>
    <property type="molecule type" value="Genomic_DNA"/>
</dbReference>
<dbReference type="InterPro" id="IPR012312">
    <property type="entry name" value="Hemerythrin-like"/>
</dbReference>
<feature type="domain" description="DUF2249" evidence="6">
    <location>
        <begin position="7"/>
        <end position="75"/>
    </location>
</feature>
<dbReference type="PANTHER" id="PTHR36438">
    <property type="entry name" value="IRON-SULFUR CLUSTER REPAIR PROTEIN YTFE"/>
    <property type="match status" value="1"/>
</dbReference>
<dbReference type="OrthoDB" id="9797132at2"/>
<keyword evidence="3" id="KW-0479">Metal-binding</keyword>
<dbReference type="NCBIfam" id="TIGR03652">
    <property type="entry name" value="FeS_repair_RIC"/>
    <property type="match status" value="1"/>
</dbReference>
<dbReference type="InterPro" id="IPR019903">
    <property type="entry name" value="RIC_family"/>
</dbReference>
<evidence type="ECO:0000313" key="8">
    <source>
        <dbReference type="Proteomes" id="UP000198670"/>
    </source>
</evidence>
<dbReference type="Pfam" id="PF01814">
    <property type="entry name" value="Hemerythrin"/>
    <property type="match status" value="1"/>
</dbReference>